<keyword evidence="2" id="KW-0347">Helicase</keyword>
<keyword evidence="2" id="KW-0378">Hydrolase</keyword>
<keyword evidence="2" id="KW-0547">Nucleotide-binding</keyword>
<reference evidence="2 3" key="1">
    <citation type="journal article" date="2012" name="J. Bacteriol.">
        <title>Complete Genome Sequence of the Thermophilic, Piezophilic, Heterotrophic Bacterium Marinitoga piezophila KA3.</title>
        <authorList>
            <person name="Lucas S."/>
            <person name="Han J."/>
            <person name="Lapidus A."/>
            <person name="Cheng J.F."/>
            <person name="Goodwin L.A."/>
            <person name="Pitluck S."/>
            <person name="Peters L."/>
            <person name="Mikhailova N."/>
            <person name="Teshima H."/>
            <person name="Detter J.C."/>
            <person name="Han C."/>
            <person name="Tapia R."/>
            <person name="Land M."/>
            <person name="Hauser L."/>
            <person name="Kyrpides N.C."/>
            <person name="Ivanova N."/>
            <person name="Pagani I."/>
            <person name="Vannier P."/>
            <person name="Oger P."/>
            <person name="Bartlett D.H."/>
            <person name="Noll K.M."/>
            <person name="Woyke T."/>
            <person name="Jebbar M."/>
        </authorList>
    </citation>
    <scope>NUCLEOTIDE SEQUENCE [LARGE SCALE GENOMIC DNA]</scope>
    <source>
        <strain evidence="3">DSM 14283 / JCM 11233 / KA3</strain>
    </source>
</reference>
<accession>H2J428</accession>
<dbReference type="PROSITE" id="PS51199">
    <property type="entry name" value="SF4_HELICASE"/>
    <property type="match status" value="1"/>
</dbReference>
<dbReference type="GO" id="GO:0006260">
    <property type="term" value="P:DNA replication"/>
    <property type="evidence" value="ECO:0007669"/>
    <property type="project" value="InterPro"/>
</dbReference>
<dbReference type="SUPFAM" id="SSF48024">
    <property type="entry name" value="N-terminal domain of DnaB helicase"/>
    <property type="match status" value="1"/>
</dbReference>
<organism evidence="2 3">
    <name type="scientific">Marinitoga piezophila (strain DSM 14283 / JCM 11233 / KA3)</name>
    <dbReference type="NCBI Taxonomy" id="443254"/>
    <lineage>
        <taxon>Bacteria</taxon>
        <taxon>Thermotogati</taxon>
        <taxon>Thermotogota</taxon>
        <taxon>Thermotogae</taxon>
        <taxon>Petrotogales</taxon>
        <taxon>Petrotogaceae</taxon>
        <taxon>Marinitoga</taxon>
    </lineage>
</organism>
<dbReference type="CDD" id="cd00984">
    <property type="entry name" value="DnaB_C"/>
    <property type="match status" value="1"/>
</dbReference>
<keyword evidence="2" id="KW-0067">ATP-binding</keyword>
<dbReference type="GO" id="GO:0003678">
    <property type="term" value="F:DNA helicase activity"/>
    <property type="evidence" value="ECO:0007669"/>
    <property type="project" value="InterPro"/>
</dbReference>
<sequence length="424" mass="48754">MKDLEKWIIGYMFLDDSIDVSVLTKDDFENTNFGVVFEYLKNKLENGEVIDVFTASADLKLSPETLEDFIDSVPDLFNFENAIKKLKEESIKRQLKHVAENISKTLDNANVYEILEYVEKRVLGIEVIGERIYETLKETLETYFDEVEEMQKRRLNNEFVGIPSGINDLDKFLGGFKGGQLIIIAGRPAMGKTTFALNIATNMARKGYPSAFFSLEMNQKQLRNKILASATHIEYNKIAHGFINGNERTIIKDIINQLKRVPIVLGKTTNLTIDSLKSVARKLKREYKIQGLFVDYLQLMTKTTDLVKELGIITRQLKLLALELDIPIFLLSQLSRNVEHREDKRPMLSDLRDSGTIEQDADIVMFLYRPAYYARKKVKEKDEHENKAERIEVIIGKQREGETGIVELGFFGKYSHFFDLALAR</sequence>
<evidence type="ECO:0000313" key="3">
    <source>
        <dbReference type="Proteomes" id="UP000007161"/>
    </source>
</evidence>
<dbReference type="HOGENOM" id="CLU_005373_0_1_0"/>
<dbReference type="Proteomes" id="UP000007161">
    <property type="component" value="Chromosome"/>
</dbReference>
<dbReference type="SUPFAM" id="SSF52540">
    <property type="entry name" value="P-loop containing nucleoside triphosphate hydrolases"/>
    <property type="match status" value="1"/>
</dbReference>
<dbReference type="InterPro" id="IPR016136">
    <property type="entry name" value="DNA_helicase_N/primase_C"/>
</dbReference>
<dbReference type="OrthoDB" id="9773982at2"/>
<dbReference type="GO" id="GO:0005829">
    <property type="term" value="C:cytosol"/>
    <property type="evidence" value="ECO:0007669"/>
    <property type="project" value="TreeGrafter"/>
</dbReference>
<evidence type="ECO:0000313" key="2">
    <source>
        <dbReference type="EMBL" id="AEX84756.1"/>
    </source>
</evidence>
<dbReference type="InterPro" id="IPR027417">
    <property type="entry name" value="P-loop_NTPase"/>
</dbReference>
<feature type="domain" description="SF4 helicase" evidence="1">
    <location>
        <begin position="155"/>
        <end position="424"/>
    </location>
</feature>
<name>H2J428_MARPK</name>
<dbReference type="Gene3D" id="3.40.50.300">
    <property type="entry name" value="P-loop containing nucleotide triphosphate hydrolases"/>
    <property type="match status" value="1"/>
</dbReference>
<protein>
    <submittedName>
        <fullName evidence="2">Replicative DNA helicase</fullName>
    </submittedName>
</protein>
<dbReference type="STRING" id="443254.Marpi_0305"/>
<dbReference type="Pfam" id="PF03796">
    <property type="entry name" value="DnaB_C"/>
    <property type="match status" value="1"/>
</dbReference>
<dbReference type="eggNOG" id="COG0305">
    <property type="taxonomic scope" value="Bacteria"/>
</dbReference>
<gene>
    <name evidence="2" type="ordered locus">Marpi_0305</name>
</gene>
<reference evidence="3" key="2">
    <citation type="submission" date="2012-01" db="EMBL/GenBank/DDBJ databases">
        <title>Complete sequence of chromosome of Marinitoga piezophila KA3.</title>
        <authorList>
            <person name="Lucas S."/>
            <person name="Han J."/>
            <person name="Lapidus A."/>
            <person name="Cheng J.-F."/>
            <person name="Goodwin L."/>
            <person name="Pitluck S."/>
            <person name="Peters L."/>
            <person name="Mikhailova N."/>
            <person name="Teshima H."/>
            <person name="Detter J.C."/>
            <person name="Han C."/>
            <person name="Tapia R."/>
            <person name="Land M."/>
            <person name="Hauser L."/>
            <person name="Kyrpides N."/>
            <person name="Ivanova N."/>
            <person name="Pagani I."/>
            <person name="Jebbar M."/>
            <person name="Vannier P."/>
            <person name="Oger P."/>
            <person name="Cario A."/>
            <person name="Bartlett D."/>
            <person name="Noll K.M."/>
            <person name="Woyke T."/>
        </authorList>
    </citation>
    <scope>NUCLEOTIDE SEQUENCE [LARGE SCALE GENOMIC DNA]</scope>
    <source>
        <strain evidence="3">DSM 14283 / JCM 11233 / KA3</strain>
    </source>
</reference>
<dbReference type="InterPro" id="IPR036185">
    <property type="entry name" value="DNA_heli_DnaB-like_N_sf"/>
</dbReference>
<dbReference type="PANTHER" id="PTHR30153:SF2">
    <property type="entry name" value="REPLICATIVE DNA HELICASE"/>
    <property type="match status" value="1"/>
</dbReference>
<dbReference type="GO" id="GO:0005524">
    <property type="term" value="F:ATP binding"/>
    <property type="evidence" value="ECO:0007669"/>
    <property type="project" value="InterPro"/>
</dbReference>
<dbReference type="AlphaFoldDB" id="H2J428"/>
<dbReference type="EMBL" id="CP003257">
    <property type="protein sequence ID" value="AEX84756.1"/>
    <property type="molecule type" value="Genomic_DNA"/>
</dbReference>
<evidence type="ECO:0000259" key="1">
    <source>
        <dbReference type="PROSITE" id="PS51199"/>
    </source>
</evidence>
<proteinExistence type="predicted"/>
<dbReference type="PANTHER" id="PTHR30153">
    <property type="entry name" value="REPLICATIVE DNA HELICASE DNAB"/>
    <property type="match status" value="1"/>
</dbReference>
<keyword evidence="3" id="KW-1185">Reference proteome</keyword>
<dbReference type="Gene3D" id="1.10.860.10">
    <property type="entry name" value="DNAb Helicase, Chain A"/>
    <property type="match status" value="1"/>
</dbReference>
<dbReference type="KEGG" id="mpz:Marpi_0305"/>
<dbReference type="RefSeq" id="WP_014295828.1">
    <property type="nucleotide sequence ID" value="NC_016751.1"/>
</dbReference>
<dbReference type="InterPro" id="IPR007694">
    <property type="entry name" value="DNA_helicase_DnaB-like_C"/>
</dbReference>